<evidence type="ECO:0000313" key="10">
    <source>
        <dbReference type="Proteomes" id="UP000233256"/>
    </source>
</evidence>
<organism evidence="9 10">
    <name type="scientific">Candidatus Wallbacteria bacterium HGW-Wallbacteria-1</name>
    <dbReference type="NCBI Taxonomy" id="2013854"/>
    <lineage>
        <taxon>Bacteria</taxon>
        <taxon>Candidatus Walliibacteriota</taxon>
    </lineage>
</organism>
<accession>A0A2N1PUZ3</accession>
<comment type="subcellular location">
    <subcellularLocation>
        <location evidence="1 7">Cell membrane</location>
        <topology evidence="1 7">Multi-pass membrane protein</topology>
    </subcellularLocation>
</comment>
<evidence type="ECO:0000256" key="4">
    <source>
        <dbReference type="ARBA" id="ARBA00022692"/>
    </source>
</evidence>
<evidence type="ECO:0000256" key="1">
    <source>
        <dbReference type="ARBA" id="ARBA00004651"/>
    </source>
</evidence>
<dbReference type="InterPro" id="IPR035906">
    <property type="entry name" value="MetI-like_sf"/>
</dbReference>
<feature type="transmembrane region" description="Helical" evidence="7">
    <location>
        <begin position="304"/>
        <end position="321"/>
    </location>
</feature>
<dbReference type="Gene3D" id="1.10.3720.10">
    <property type="entry name" value="MetI-like"/>
    <property type="match status" value="2"/>
</dbReference>
<sequence>MIRSHKWRKRLLKALVHTLLMIGGLSMIFPFYWMIATSFKDTKEVMAFPPTWIPSKAKIFYYNLKTGKPQLVDQLREKVRDLYDVYGRNAVLTQLRGFDASFGIQRNVAMGKVDEASRTRADKSIQMLDKFLKNEIFSFEKEKRVTEEFIRRSLNKFIANVRKDSSRLKEKFSQLVPFASIISSGVDQTENLKESLLSFDKGLMNLDFTGNDIDIAAVTGELNRLSEFLSPYAPDRNALASGMQNCHATLKLINDAPSWRGAYVWVLLLTVLAFSAYFGTSHLLETRMVDEEEGINLTKAIKFLLPKMAFLLLIIPAYYIIGHEQFGKLMVNYSKAWYKNNFDRYFFNSFYIAVVTTFFQIFTSALAAYAFAFMEFRGKNTVFMLFLATMMIPAQAILVPNYLILAQFGWIDTYWALIFPFCAAVFGIFLLRQFFMAVPRELFDAATIDGCSKFGFFWRILIPLSIPAVTTMGIFTFIGSWNSFLWALIVTHKDSLRTIQVGLSTFNDAEGTKFELLMAASTFCILPLVIGFFLAQKQFIEGISRSGMKG</sequence>
<dbReference type="AlphaFoldDB" id="A0A2N1PUZ3"/>
<dbReference type="SUPFAM" id="SSF161098">
    <property type="entry name" value="MetI-like"/>
    <property type="match status" value="2"/>
</dbReference>
<proteinExistence type="inferred from homology"/>
<evidence type="ECO:0000259" key="8">
    <source>
        <dbReference type="PROSITE" id="PS50928"/>
    </source>
</evidence>
<evidence type="ECO:0000256" key="6">
    <source>
        <dbReference type="ARBA" id="ARBA00023136"/>
    </source>
</evidence>
<keyword evidence="6 7" id="KW-0472">Membrane</keyword>
<reference evidence="9 10" key="1">
    <citation type="journal article" date="2017" name="ISME J.">
        <title>Potential for microbial H2 and metal transformations associated with novel bacteria and archaea in deep terrestrial subsurface sediments.</title>
        <authorList>
            <person name="Hernsdorf A.W."/>
            <person name="Amano Y."/>
            <person name="Miyakawa K."/>
            <person name="Ise K."/>
            <person name="Suzuki Y."/>
            <person name="Anantharaman K."/>
            <person name="Probst A."/>
            <person name="Burstein D."/>
            <person name="Thomas B.C."/>
            <person name="Banfield J.F."/>
        </authorList>
    </citation>
    <scope>NUCLEOTIDE SEQUENCE [LARGE SCALE GENOMIC DNA]</scope>
    <source>
        <strain evidence="9">HGW-Wallbacteria-1</strain>
    </source>
</reference>
<feature type="transmembrane region" description="Helical" evidence="7">
    <location>
        <begin position="414"/>
        <end position="435"/>
    </location>
</feature>
<feature type="transmembrane region" description="Helical" evidence="7">
    <location>
        <begin position="456"/>
        <end position="478"/>
    </location>
</feature>
<evidence type="ECO:0000256" key="3">
    <source>
        <dbReference type="ARBA" id="ARBA00022475"/>
    </source>
</evidence>
<dbReference type="InterPro" id="IPR000515">
    <property type="entry name" value="MetI-like"/>
</dbReference>
<feature type="transmembrane region" description="Helical" evidence="7">
    <location>
        <begin position="12"/>
        <end position="35"/>
    </location>
</feature>
<dbReference type="PANTHER" id="PTHR43744">
    <property type="entry name" value="ABC TRANSPORTER PERMEASE PROTEIN MG189-RELATED-RELATED"/>
    <property type="match status" value="1"/>
</dbReference>
<evidence type="ECO:0000256" key="7">
    <source>
        <dbReference type="RuleBase" id="RU363032"/>
    </source>
</evidence>
<dbReference type="PROSITE" id="PS50928">
    <property type="entry name" value="ABC_TM1"/>
    <property type="match status" value="1"/>
</dbReference>
<keyword evidence="4 7" id="KW-0812">Transmembrane</keyword>
<feature type="transmembrane region" description="Helical" evidence="7">
    <location>
        <begin position="383"/>
        <end position="408"/>
    </location>
</feature>
<comment type="similarity">
    <text evidence="7">Belongs to the binding-protein-dependent transport system permease family.</text>
</comment>
<feature type="transmembrane region" description="Helical" evidence="7">
    <location>
        <begin position="262"/>
        <end position="284"/>
    </location>
</feature>
<evidence type="ECO:0000256" key="5">
    <source>
        <dbReference type="ARBA" id="ARBA00022989"/>
    </source>
</evidence>
<keyword evidence="2 7" id="KW-0813">Transport</keyword>
<feature type="transmembrane region" description="Helical" evidence="7">
    <location>
        <begin position="516"/>
        <end position="535"/>
    </location>
</feature>
<comment type="caution">
    <text evidence="9">The sequence shown here is derived from an EMBL/GenBank/DDBJ whole genome shotgun (WGS) entry which is preliminary data.</text>
</comment>
<gene>
    <name evidence="9" type="ORF">CVV64_01715</name>
</gene>
<keyword evidence="3" id="KW-1003">Cell membrane</keyword>
<feature type="domain" description="ABC transmembrane type-1" evidence="8">
    <location>
        <begin position="346"/>
        <end position="535"/>
    </location>
</feature>
<dbReference type="Proteomes" id="UP000233256">
    <property type="component" value="Unassembled WGS sequence"/>
</dbReference>
<protein>
    <recommendedName>
        <fullName evidence="8">ABC transmembrane type-1 domain-containing protein</fullName>
    </recommendedName>
</protein>
<feature type="transmembrane region" description="Helical" evidence="7">
    <location>
        <begin position="350"/>
        <end position="371"/>
    </location>
</feature>
<keyword evidence="5 7" id="KW-1133">Transmembrane helix</keyword>
<dbReference type="Pfam" id="PF00528">
    <property type="entry name" value="BPD_transp_1"/>
    <property type="match status" value="1"/>
</dbReference>
<dbReference type="CDD" id="cd06261">
    <property type="entry name" value="TM_PBP2"/>
    <property type="match status" value="1"/>
</dbReference>
<dbReference type="GO" id="GO:0055085">
    <property type="term" value="P:transmembrane transport"/>
    <property type="evidence" value="ECO:0007669"/>
    <property type="project" value="InterPro"/>
</dbReference>
<name>A0A2N1PUZ3_9BACT</name>
<evidence type="ECO:0000256" key="2">
    <source>
        <dbReference type="ARBA" id="ARBA00022448"/>
    </source>
</evidence>
<dbReference type="PANTHER" id="PTHR43744:SF12">
    <property type="entry name" value="ABC TRANSPORTER PERMEASE PROTEIN MG189-RELATED"/>
    <property type="match status" value="1"/>
</dbReference>
<evidence type="ECO:0000313" key="9">
    <source>
        <dbReference type="EMBL" id="PKK92159.1"/>
    </source>
</evidence>
<dbReference type="GO" id="GO:0005886">
    <property type="term" value="C:plasma membrane"/>
    <property type="evidence" value="ECO:0007669"/>
    <property type="project" value="UniProtKB-SubCell"/>
</dbReference>
<dbReference type="EMBL" id="PGXC01000001">
    <property type="protein sequence ID" value="PKK92159.1"/>
    <property type="molecule type" value="Genomic_DNA"/>
</dbReference>